<comment type="subcellular location">
    <subcellularLocation>
        <location evidence="1">Cell membrane</location>
        <topology evidence="1">Multi-pass membrane protein</topology>
    </subcellularLocation>
</comment>
<keyword evidence="3" id="KW-1003">Cell membrane</keyword>
<dbReference type="Gene3D" id="3.30.240.20">
    <property type="entry name" value="bsu07140 like domains"/>
    <property type="match status" value="1"/>
</dbReference>
<protein>
    <submittedName>
        <fullName evidence="9">YetF domain-containing protein</fullName>
    </submittedName>
</protein>
<keyword evidence="10" id="KW-1185">Reference proteome</keyword>
<evidence type="ECO:0000259" key="8">
    <source>
        <dbReference type="Pfam" id="PF04239"/>
    </source>
</evidence>
<evidence type="ECO:0000256" key="3">
    <source>
        <dbReference type="ARBA" id="ARBA00022475"/>
    </source>
</evidence>
<dbReference type="PANTHER" id="PTHR34582:SF6">
    <property type="entry name" value="UPF0702 TRANSMEMBRANE PROTEIN YCAP"/>
    <property type="match status" value="1"/>
</dbReference>
<dbReference type="RefSeq" id="WP_367876254.1">
    <property type="nucleotide sequence ID" value="NZ_JBFNXX010000002.1"/>
</dbReference>
<proteinExistence type="inferred from homology"/>
<name>A0ABV3RHW4_9RHOB</name>
<comment type="caution">
    <text evidence="9">The sequence shown here is derived from an EMBL/GenBank/DDBJ whole genome shotgun (WGS) entry which is preliminary data.</text>
</comment>
<accession>A0ABV3RHW4</accession>
<feature type="domain" description="YetF C-terminal" evidence="8">
    <location>
        <begin position="1"/>
        <end position="54"/>
    </location>
</feature>
<gene>
    <name evidence="9" type="ORF">AB2B41_02965</name>
</gene>
<evidence type="ECO:0000256" key="2">
    <source>
        <dbReference type="ARBA" id="ARBA00006448"/>
    </source>
</evidence>
<evidence type="ECO:0000313" key="10">
    <source>
        <dbReference type="Proteomes" id="UP001556098"/>
    </source>
</evidence>
<evidence type="ECO:0000256" key="1">
    <source>
        <dbReference type="ARBA" id="ARBA00004651"/>
    </source>
</evidence>
<evidence type="ECO:0000256" key="5">
    <source>
        <dbReference type="ARBA" id="ARBA00022989"/>
    </source>
</evidence>
<dbReference type="Proteomes" id="UP001556098">
    <property type="component" value="Unassembled WGS sequence"/>
</dbReference>
<dbReference type="InterPro" id="IPR007353">
    <property type="entry name" value="DUF421"/>
</dbReference>
<evidence type="ECO:0000256" key="7">
    <source>
        <dbReference type="SAM" id="MobiDB-lite"/>
    </source>
</evidence>
<dbReference type="Pfam" id="PF04239">
    <property type="entry name" value="DUF421"/>
    <property type="match status" value="1"/>
</dbReference>
<reference evidence="9 10" key="1">
    <citation type="submission" date="2024-07" db="EMBL/GenBank/DDBJ databases">
        <title>Marimonas sp.nov., isolated from tidal-flat sediment.</title>
        <authorList>
            <person name="Jayan J.N."/>
            <person name="Lee S.S."/>
        </authorList>
    </citation>
    <scope>NUCLEOTIDE SEQUENCE [LARGE SCALE GENOMIC DNA]</scope>
    <source>
        <strain evidence="9 10">MJW-29</strain>
    </source>
</reference>
<dbReference type="InterPro" id="IPR023090">
    <property type="entry name" value="UPF0702_alpha/beta_dom_sf"/>
</dbReference>
<comment type="similarity">
    <text evidence="2">Belongs to the UPF0702 family.</text>
</comment>
<dbReference type="PANTHER" id="PTHR34582">
    <property type="entry name" value="UPF0702 TRANSMEMBRANE PROTEIN YCAP"/>
    <property type="match status" value="1"/>
</dbReference>
<keyword evidence="4" id="KW-0812">Transmembrane</keyword>
<keyword evidence="6" id="KW-0472">Membrane</keyword>
<organism evidence="9 10">
    <name type="scientific">Sulfitobacter sediminis</name>
    <dbReference type="NCBI Taxonomy" id="3234186"/>
    <lineage>
        <taxon>Bacteria</taxon>
        <taxon>Pseudomonadati</taxon>
        <taxon>Pseudomonadota</taxon>
        <taxon>Alphaproteobacteria</taxon>
        <taxon>Rhodobacterales</taxon>
        <taxon>Roseobacteraceae</taxon>
        <taxon>Sulfitobacter</taxon>
    </lineage>
</organism>
<evidence type="ECO:0000256" key="6">
    <source>
        <dbReference type="ARBA" id="ARBA00023136"/>
    </source>
</evidence>
<keyword evidence="5" id="KW-1133">Transmembrane helix</keyword>
<evidence type="ECO:0000256" key="4">
    <source>
        <dbReference type="ARBA" id="ARBA00022692"/>
    </source>
</evidence>
<evidence type="ECO:0000313" key="9">
    <source>
        <dbReference type="EMBL" id="MEW9918550.1"/>
    </source>
</evidence>
<dbReference type="EMBL" id="JBFNXX010000002">
    <property type="protein sequence ID" value="MEW9918550.1"/>
    <property type="molecule type" value="Genomic_DNA"/>
</dbReference>
<feature type="region of interest" description="Disordered" evidence="7">
    <location>
        <begin position="49"/>
        <end position="70"/>
    </location>
</feature>
<sequence length="70" mass="7580">MEKGKPIAENLAKGGMTLDDLWAKLREANAFDIKQVHAVVLESTGDVSVLHGPQDGPTPSRQVLDGVRRD</sequence>